<proteinExistence type="predicted"/>
<dbReference type="PRINTS" id="PR00369">
    <property type="entry name" value="FLAVODOXIN"/>
</dbReference>
<keyword evidence="5" id="KW-1133">Transmembrane helix</keyword>
<dbReference type="InterPro" id="IPR017927">
    <property type="entry name" value="FAD-bd_FR_type"/>
</dbReference>
<dbReference type="EMBL" id="BMCG01000004">
    <property type="protein sequence ID" value="GGC11262.1"/>
    <property type="molecule type" value="Genomic_DNA"/>
</dbReference>
<gene>
    <name evidence="8" type="ORF">GCM10007205_20480</name>
</gene>
<protein>
    <recommendedName>
        <fullName evidence="4">NADPH--hemoprotein reductase</fullName>
        <ecNumber evidence="4">1.6.2.4</ecNumber>
    </recommendedName>
</protein>
<dbReference type="InterPro" id="IPR001433">
    <property type="entry name" value="OxRdtase_FAD/NAD-bd"/>
</dbReference>
<reference evidence="8" key="2">
    <citation type="submission" date="2020-09" db="EMBL/GenBank/DDBJ databases">
        <authorList>
            <person name="Sun Q."/>
            <person name="Sedlacek I."/>
        </authorList>
    </citation>
    <scope>NUCLEOTIDE SEQUENCE</scope>
    <source>
        <strain evidence="8">CCM 7086</strain>
    </source>
</reference>
<accession>A0A8J2UMD4</accession>
<keyword evidence="3" id="KW-0249">Electron transport</keyword>
<dbReference type="GO" id="GO:0005829">
    <property type="term" value="C:cytosol"/>
    <property type="evidence" value="ECO:0007669"/>
    <property type="project" value="TreeGrafter"/>
</dbReference>
<evidence type="ECO:0000256" key="2">
    <source>
        <dbReference type="ARBA" id="ARBA00022643"/>
    </source>
</evidence>
<evidence type="ECO:0000256" key="5">
    <source>
        <dbReference type="SAM" id="Phobius"/>
    </source>
</evidence>
<evidence type="ECO:0000259" key="7">
    <source>
        <dbReference type="PROSITE" id="PS51384"/>
    </source>
</evidence>
<evidence type="ECO:0000313" key="9">
    <source>
        <dbReference type="Proteomes" id="UP000620266"/>
    </source>
</evidence>
<dbReference type="InterPro" id="IPR001709">
    <property type="entry name" value="Flavoprot_Pyr_Nucl_cyt_Rdtase"/>
</dbReference>
<dbReference type="AlphaFoldDB" id="A0A8J2UMD4"/>
<dbReference type="CDD" id="cd06200">
    <property type="entry name" value="SiR_like1"/>
    <property type="match status" value="1"/>
</dbReference>
<evidence type="ECO:0000259" key="6">
    <source>
        <dbReference type="PROSITE" id="PS50902"/>
    </source>
</evidence>
<dbReference type="InterPro" id="IPR039261">
    <property type="entry name" value="FNR_nucleotide-bd"/>
</dbReference>
<keyword evidence="5" id="KW-0472">Membrane</keyword>
<keyword evidence="9" id="KW-1185">Reference proteome</keyword>
<sequence>MNWDQSTRMIVAALFIVGYLLMCGFIWWSQRRQRAQRAQLASGDRQSWLVAYASQTGFAEQLAQKTVEILKTGGVQAHLCVLSDVDAMHLANVERALFVVSTYGEGAAPDNGAAFASKVMSSGQPSLAHLHFGMLMLGDTQYPQFCGFGRDLTTWLKARGAQPLFDNIAVNSGGETRKSLEAWRHHLSHIAGTNDAPDWEGPTYQQWVLTARRELNPDSAGNPAFHLELQAPHDETVHWEAGDLVQILVPADLHRPRDYSIASIPSDGSLHLLVRQERRTDGSLGIASGWLTQTAPLGAIVDLRLRAHANFRLGDNAARPLILIGNGTGLAGLRSHLKARAAAGQPGRNWLIFGERNAEHDFFHRDEILQWQSSGVLERADIVFSRDGERREYVQDRLLASAEVVRAWLADGAAIYVCGSLQGMAGGVDAALRQITGGEGAARLIEEGRYRRDVY</sequence>
<dbReference type="PANTHER" id="PTHR19384">
    <property type="entry name" value="NITRIC OXIDE SYNTHASE-RELATED"/>
    <property type="match status" value="1"/>
</dbReference>
<dbReference type="Pfam" id="PF00258">
    <property type="entry name" value="Flavodoxin_1"/>
    <property type="match status" value="1"/>
</dbReference>
<dbReference type="InterPro" id="IPR029039">
    <property type="entry name" value="Flavoprotein-like_sf"/>
</dbReference>
<dbReference type="Gene3D" id="3.40.50.80">
    <property type="entry name" value="Nucleotide-binding domain of ferredoxin-NADP reductase (FNR) module"/>
    <property type="match status" value="1"/>
</dbReference>
<dbReference type="Gene3D" id="3.40.50.360">
    <property type="match status" value="1"/>
</dbReference>
<dbReference type="EC" id="1.6.2.4" evidence="4"/>
<dbReference type="GO" id="GO:0010181">
    <property type="term" value="F:FMN binding"/>
    <property type="evidence" value="ECO:0007669"/>
    <property type="project" value="InterPro"/>
</dbReference>
<dbReference type="Proteomes" id="UP000620266">
    <property type="component" value="Unassembled WGS sequence"/>
</dbReference>
<dbReference type="PRINTS" id="PR00371">
    <property type="entry name" value="FPNCR"/>
</dbReference>
<dbReference type="Gene3D" id="2.40.30.10">
    <property type="entry name" value="Translation factors"/>
    <property type="match status" value="1"/>
</dbReference>
<dbReference type="GO" id="GO:0003958">
    <property type="term" value="F:NADPH-hemoprotein reductase activity"/>
    <property type="evidence" value="ECO:0007669"/>
    <property type="project" value="UniProtKB-EC"/>
</dbReference>
<feature type="domain" description="FAD-binding FR-type" evidence="7">
    <location>
        <begin position="202"/>
        <end position="314"/>
    </location>
</feature>
<dbReference type="SUPFAM" id="SSF52343">
    <property type="entry name" value="Ferredoxin reductase-like, C-terminal NADP-linked domain"/>
    <property type="match status" value="1"/>
</dbReference>
<comment type="caution">
    <text evidence="8">The sequence shown here is derived from an EMBL/GenBank/DDBJ whole genome shotgun (WGS) entry which is preliminary data.</text>
</comment>
<evidence type="ECO:0000256" key="1">
    <source>
        <dbReference type="ARBA" id="ARBA00022630"/>
    </source>
</evidence>
<dbReference type="PANTHER" id="PTHR19384:SF17">
    <property type="entry name" value="NADPH--CYTOCHROME P450 REDUCTASE"/>
    <property type="match status" value="1"/>
</dbReference>
<evidence type="ECO:0000313" key="8">
    <source>
        <dbReference type="EMBL" id="GGC11262.1"/>
    </source>
</evidence>
<keyword evidence="1" id="KW-0285">Flavoprotein</keyword>
<dbReference type="InterPro" id="IPR017938">
    <property type="entry name" value="Riboflavin_synthase-like_b-brl"/>
</dbReference>
<keyword evidence="2" id="KW-0288">FMN</keyword>
<dbReference type="RefSeq" id="WP_188396168.1">
    <property type="nucleotide sequence ID" value="NZ_BMCG01000004.1"/>
</dbReference>
<evidence type="ECO:0000256" key="3">
    <source>
        <dbReference type="ARBA" id="ARBA00022982"/>
    </source>
</evidence>
<dbReference type="SUPFAM" id="SSF52218">
    <property type="entry name" value="Flavoproteins"/>
    <property type="match status" value="1"/>
</dbReference>
<reference evidence="8" key="1">
    <citation type="journal article" date="2014" name="Int. J. Syst. Evol. Microbiol.">
        <title>Complete genome sequence of Corynebacterium casei LMG S-19264T (=DSM 44701T), isolated from a smear-ripened cheese.</title>
        <authorList>
            <consortium name="US DOE Joint Genome Institute (JGI-PGF)"/>
            <person name="Walter F."/>
            <person name="Albersmeier A."/>
            <person name="Kalinowski J."/>
            <person name="Ruckert C."/>
        </authorList>
    </citation>
    <scope>NUCLEOTIDE SEQUENCE</scope>
    <source>
        <strain evidence="8">CCM 7086</strain>
    </source>
</reference>
<dbReference type="PROSITE" id="PS51384">
    <property type="entry name" value="FAD_FR"/>
    <property type="match status" value="1"/>
</dbReference>
<dbReference type="PROSITE" id="PS50902">
    <property type="entry name" value="FLAVODOXIN_LIKE"/>
    <property type="match status" value="1"/>
</dbReference>
<name>A0A8J2UMD4_9BURK</name>
<evidence type="ECO:0000256" key="4">
    <source>
        <dbReference type="ARBA" id="ARBA00023797"/>
    </source>
</evidence>
<dbReference type="SUPFAM" id="SSF63380">
    <property type="entry name" value="Riboflavin synthase domain-like"/>
    <property type="match status" value="1"/>
</dbReference>
<dbReference type="InterPro" id="IPR008254">
    <property type="entry name" value="Flavodoxin/NO_synth"/>
</dbReference>
<feature type="transmembrane region" description="Helical" evidence="5">
    <location>
        <begin position="6"/>
        <end position="28"/>
    </location>
</feature>
<keyword evidence="5" id="KW-0812">Transmembrane</keyword>
<organism evidence="8 9">
    <name type="scientific">Oxalicibacterium flavum</name>
    <dbReference type="NCBI Taxonomy" id="179467"/>
    <lineage>
        <taxon>Bacteria</taxon>
        <taxon>Pseudomonadati</taxon>
        <taxon>Pseudomonadota</taxon>
        <taxon>Betaproteobacteria</taxon>
        <taxon>Burkholderiales</taxon>
        <taxon>Oxalobacteraceae</taxon>
        <taxon>Oxalicibacterium</taxon>
    </lineage>
</organism>
<dbReference type="InterPro" id="IPR001094">
    <property type="entry name" value="Flavdoxin-like"/>
</dbReference>
<dbReference type="Pfam" id="PF00175">
    <property type="entry name" value="NAD_binding_1"/>
    <property type="match status" value="1"/>
</dbReference>
<feature type="domain" description="Flavodoxin-like" evidence="6">
    <location>
        <begin position="48"/>
        <end position="188"/>
    </location>
</feature>
<dbReference type="GO" id="GO:0050660">
    <property type="term" value="F:flavin adenine dinucleotide binding"/>
    <property type="evidence" value="ECO:0007669"/>
    <property type="project" value="TreeGrafter"/>
</dbReference>
<keyword evidence="3" id="KW-0813">Transport</keyword>